<dbReference type="InterPro" id="IPR013750">
    <property type="entry name" value="GHMP_kinase_C_dom"/>
</dbReference>
<comment type="caution">
    <text evidence="12">The sequence shown here is derived from an EMBL/GenBank/DDBJ whole genome shotgun (WGS) entry which is preliminary data.</text>
</comment>
<dbReference type="GO" id="GO:0016114">
    <property type="term" value="P:terpenoid biosynthetic process"/>
    <property type="evidence" value="ECO:0007669"/>
    <property type="project" value="UniProtKB-UniRule"/>
</dbReference>
<dbReference type="Gene3D" id="3.30.230.10">
    <property type="match status" value="1"/>
</dbReference>
<evidence type="ECO:0000256" key="5">
    <source>
        <dbReference type="ARBA" id="ARBA00022741"/>
    </source>
</evidence>
<keyword evidence="6 9" id="KW-0418">Kinase</keyword>
<dbReference type="EMBL" id="DYZA01000128">
    <property type="protein sequence ID" value="HJD97282.1"/>
    <property type="molecule type" value="Genomic_DNA"/>
</dbReference>
<evidence type="ECO:0000259" key="11">
    <source>
        <dbReference type="Pfam" id="PF08544"/>
    </source>
</evidence>
<comment type="function">
    <text evidence="9">Catalyzes the phosphorylation of the position 2 hydroxy group of 4-diphosphocytidyl-2C-methyl-D-erythritol.</text>
</comment>
<accession>A0A921AWT0</accession>
<dbReference type="InterPro" id="IPR014721">
    <property type="entry name" value="Ribsml_uS5_D2-typ_fold_subgr"/>
</dbReference>
<feature type="domain" description="GHMP kinase C-terminal" evidence="11">
    <location>
        <begin position="221"/>
        <end position="281"/>
    </location>
</feature>
<reference evidence="12" key="2">
    <citation type="submission" date="2021-09" db="EMBL/GenBank/DDBJ databases">
        <authorList>
            <person name="Gilroy R."/>
        </authorList>
    </citation>
    <scope>NUCLEOTIDE SEQUENCE</scope>
    <source>
        <strain evidence="12">ChiGjej2B2-19336</strain>
    </source>
</reference>
<comment type="catalytic activity">
    <reaction evidence="9">
        <text>4-CDP-2-C-methyl-D-erythritol + ATP = 4-CDP-2-C-methyl-D-erythritol 2-phosphate + ADP + H(+)</text>
        <dbReference type="Rhea" id="RHEA:18437"/>
        <dbReference type="ChEBI" id="CHEBI:15378"/>
        <dbReference type="ChEBI" id="CHEBI:30616"/>
        <dbReference type="ChEBI" id="CHEBI:57823"/>
        <dbReference type="ChEBI" id="CHEBI:57919"/>
        <dbReference type="ChEBI" id="CHEBI:456216"/>
        <dbReference type="EC" id="2.7.1.148"/>
    </reaction>
</comment>
<evidence type="ECO:0000313" key="13">
    <source>
        <dbReference type="Proteomes" id="UP000698963"/>
    </source>
</evidence>
<dbReference type="SUPFAM" id="SSF54211">
    <property type="entry name" value="Ribosomal protein S5 domain 2-like"/>
    <property type="match status" value="1"/>
</dbReference>
<evidence type="ECO:0000259" key="10">
    <source>
        <dbReference type="Pfam" id="PF00288"/>
    </source>
</evidence>
<dbReference type="GO" id="GO:0019288">
    <property type="term" value="P:isopentenyl diphosphate biosynthetic process, methylerythritol 4-phosphate pathway"/>
    <property type="evidence" value="ECO:0007669"/>
    <property type="project" value="UniProtKB-UniRule"/>
</dbReference>
<keyword evidence="9" id="KW-0414">Isoprene biosynthesis</keyword>
<dbReference type="NCBIfam" id="TIGR00154">
    <property type="entry name" value="ispE"/>
    <property type="match status" value="1"/>
</dbReference>
<feature type="binding site" evidence="9">
    <location>
        <begin position="104"/>
        <end position="114"/>
    </location>
    <ligand>
        <name>ATP</name>
        <dbReference type="ChEBI" id="CHEBI:30616"/>
    </ligand>
</feature>
<keyword evidence="4 9" id="KW-0808">Transferase</keyword>
<feature type="active site" evidence="9">
    <location>
        <position position="146"/>
    </location>
</feature>
<dbReference type="Proteomes" id="UP000698963">
    <property type="component" value="Unassembled WGS sequence"/>
</dbReference>
<evidence type="ECO:0000256" key="7">
    <source>
        <dbReference type="ARBA" id="ARBA00022840"/>
    </source>
</evidence>
<dbReference type="RefSeq" id="WP_304122259.1">
    <property type="nucleotide sequence ID" value="NZ_DYZA01000128.1"/>
</dbReference>
<dbReference type="AlphaFoldDB" id="A0A921AWT0"/>
<feature type="active site" evidence="9">
    <location>
        <position position="19"/>
    </location>
</feature>
<sequence length="294" mass="31481">MSEEKVFPAGEERIYAAGKINLFLFITGKLPSGYHELETLFMPLPGPQDILVFRPASRDSGIAVSCTTPGIDLEKNTLTRAYGLYVEATGFAPAVDVELVKKIPHGAGLGGGSADGAQVLLWLQRHAPEPLPEEKLLPIAARVGADVPFFLKGVPCLAQGIGERLFPVESGVRGMSCVLVCPHVHVDTAWAYAAWDAERASFSLTEKTKADKNNRSSYQSFYGRNDFEPVVFAAHPELAALKMQLLQEGADIAGMSGSGSALFGLFRDPVCAAQGAAALQKGQEKAQVFGPFLF</sequence>
<keyword evidence="7 9" id="KW-0067">ATP-binding</keyword>
<evidence type="ECO:0000256" key="2">
    <source>
        <dbReference type="ARBA" id="ARBA00012052"/>
    </source>
</evidence>
<dbReference type="EC" id="2.7.1.148" evidence="2 9"/>
<dbReference type="PANTHER" id="PTHR43527">
    <property type="entry name" value="4-DIPHOSPHOCYTIDYL-2-C-METHYL-D-ERYTHRITOL KINASE, CHLOROPLASTIC"/>
    <property type="match status" value="1"/>
</dbReference>
<evidence type="ECO:0000256" key="1">
    <source>
        <dbReference type="ARBA" id="ARBA00009684"/>
    </source>
</evidence>
<dbReference type="Pfam" id="PF00288">
    <property type="entry name" value="GHMP_kinases_N"/>
    <property type="match status" value="1"/>
</dbReference>
<keyword evidence="5 9" id="KW-0547">Nucleotide-binding</keyword>
<dbReference type="PIRSF" id="PIRSF010376">
    <property type="entry name" value="IspE"/>
    <property type="match status" value="1"/>
</dbReference>
<dbReference type="GO" id="GO:0050515">
    <property type="term" value="F:4-(cytidine 5'-diphospho)-2-C-methyl-D-erythritol kinase activity"/>
    <property type="evidence" value="ECO:0007669"/>
    <property type="project" value="UniProtKB-UniRule"/>
</dbReference>
<dbReference type="PANTHER" id="PTHR43527:SF2">
    <property type="entry name" value="4-DIPHOSPHOCYTIDYL-2-C-METHYL-D-ERYTHRITOL KINASE, CHLOROPLASTIC"/>
    <property type="match status" value="1"/>
</dbReference>
<evidence type="ECO:0000256" key="9">
    <source>
        <dbReference type="HAMAP-Rule" id="MF_00061"/>
    </source>
</evidence>
<gene>
    <name evidence="9 12" type="primary">ispE</name>
    <name evidence="12" type="ORF">K8W16_06525</name>
</gene>
<dbReference type="Pfam" id="PF08544">
    <property type="entry name" value="GHMP_kinases_C"/>
    <property type="match status" value="1"/>
</dbReference>
<reference evidence="12" key="1">
    <citation type="journal article" date="2021" name="PeerJ">
        <title>Extensive microbial diversity within the chicken gut microbiome revealed by metagenomics and culture.</title>
        <authorList>
            <person name="Gilroy R."/>
            <person name="Ravi A."/>
            <person name="Getino M."/>
            <person name="Pursley I."/>
            <person name="Horton D.L."/>
            <person name="Alikhan N.F."/>
            <person name="Baker D."/>
            <person name="Gharbi K."/>
            <person name="Hall N."/>
            <person name="Watson M."/>
            <person name="Adriaenssens E.M."/>
            <person name="Foster-Nyarko E."/>
            <person name="Jarju S."/>
            <person name="Secka A."/>
            <person name="Antonio M."/>
            <person name="Oren A."/>
            <person name="Chaudhuri R.R."/>
            <person name="La Ragione R."/>
            <person name="Hildebrand F."/>
            <person name="Pallen M.J."/>
        </authorList>
    </citation>
    <scope>NUCLEOTIDE SEQUENCE</scope>
    <source>
        <strain evidence="12">ChiGjej2B2-19336</strain>
    </source>
</reference>
<name>A0A921AWT0_9BACT</name>
<protein>
    <recommendedName>
        <fullName evidence="3 9">4-diphosphocytidyl-2-C-methyl-D-erythritol kinase</fullName>
        <shortName evidence="9">CMK</shortName>
        <ecNumber evidence="2 9">2.7.1.148</ecNumber>
    </recommendedName>
    <alternativeName>
        <fullName evidence="8 9">4-(cytidine-5'-diphospho)-2-C-methyl-D-erythritol kinase</fullName>
    </alternativeName>
</protein>
<organism evidence="12 13">
    <name type="scientific">Mailhella massiliensis</name>
    <dbReference type="NCBI Taxonomy" id="1903261"/>
    <lineage>
        <taxon>Bacteria</taxon>
        <taxon>Pseudomonadati</taxon>
        <taxon>Thermodesulfobacteriota</taxon>
        <taxon>Desulfovibrionia</taxon>
        <taxon>Desulfovibrionales</taxon>
        <taxon>Desulfovibrionaceae</taxon>
        <taxon>Mailhella</taxon>
    </lineage>
</organism>
<evidence type="ECO:0000313" key="12">
    <source>
        <dbReference type="EMBL" id="HJD97282.1"/>
    </source>
</evidence>
<comment type="pathway">
    <text evidence="9">Isoprenoid biosynthesis; isopentenyl diphosphate biosynthesis via DXP pathway; isopentenyl diphosphate from 1-deoxy-D-xylulose 5-phosphate: step 3/6.</text>
</comment>
<evidence type="ECO:0000256" key="8">
    <source>
        <dbReference type="ARBA" id="ARBA00032554"/>
    </source>
</evidence>
<evidence type="ECO:0000256" key="4">
    <source>
        <dbReference type="ARBA" id="ARBA00022679"/>
    </source>
</evidence>
<dbReference type="Gene3D" id="3.30.70.890">
    <property type="entry name" value="GHMP kinase, C-terminal domain"/>
    <property type="match status" value="1"/>
</dbReference>
<proteinExistence type="inferred from homology"/>
<dbReference type="InterPro" id="IPR006204">
    <property type="entry name" value="GHMP_kinase_N_dom"/>
</dbReference>
<dbReference type="SUPFAM" id="SSF55060">
    <property type="entry name" value="GHMP Kinase, C-terminal domain"/>
    <property type="match status" value="1"/>
</dbReference>
<comment type="similarity">
    <text evidence="1 9">Belongs to the GHMP kinase family. IspE subfamily.</text>
</comment>
<dbReference type="InterPro" id="IPR020568">
    <property type="entry name" value="Ribosomal_Su5_D2-typ_SF"/>
</dbReference>
<evidence type="ECO:0000256" key="3">
    <source>
        <dbReference type="ARBA" id="ARBA00017473"/>
    </source>
</evidence>
<dbReference type="HAMAP" id="MF_00061">
    <property type="entry name" value="IspE"/>
    <property type="match status" value="1"/>
</dbReference>
<feature type="domain" description="GHMP kinase N-terminal" evidence="10">
    <location>
        <begin position="76"/>
        <end position="153"/>
    </location>
</feature>
<dbReference type="GO" id="GO:0005524">
    <property type="term" value="F:ATP binding"/>
    <property type="evidence" value="ECO:0007669"/>
    <property type="project" value="UniProtKB-UniRule"/>
</dbReference>
<dbReference type="InterPro" id="IPR004424">
    <property type="entry name" value="IspE"/>
</dbReference>
<dbReference type="InterPro" id="IPR036554">
    <property type="entry name" value="GHMP_kinase_C_sf"/>
</dbReference>
<evidence type="ECO:0000256" key="6">
    <source>
        <dbReference type="ARBA" id="ARBA00022777"/>
    </source>
</evidence>